<feature type="compositionally biased region" description="Acidic residues" evidence="1">
    <location>
        <begin position="386"/>
        <end position="414"/>
    </location>
</feature>
<evidence type="ECO:0000313" key="2">
    <source>
        <dbReference type="EMBL" id="KAL3803543.1"/>
    </source>
</evidence>
<accession>A0ABD3QTQ4</accession>
<gene>
    <name evidence="2" type="ORF">HJC23_014091</name>
</gene>
<protein>
    <submittedName>
        <fullName evidence="2">Uncharacterized protein</fullName>
    </submittedName>
</protein>
<feature type="region of interest" description="Disordered" evidence="1">
    <location>
        <begin position="78"/>
        <end position="108"/>
    </location>
</feature>
<comment type="caution">
    <text evidence="2">The sequence shown here is derived from an EMBL/GenBank/DDBJ whole genome shotgun (WGS) entry which is preliminary data.</text>
</comment>
<evidence type="ECO:0000313" key="3">
    <source>
        <dbReference type="Proteomes" id="UP001516023"/>
    </source>
</evidence>
<feature type="compositionally biased region" description="Basic and acidic residues" evidence="1">
    <location>
        <begin position="243"/>
        <end position="261"/>
    </location>
</feature>
<dbReference type="EMBL" id="JABMIG020000013">
    <property type="protein sequence ID" value="KAL3803543.1"/>
    <property type="molecule type" value="Genomic_DNA"/>
</dbReference>
<feature type="compositionally biased region" description="Acidic residues" evidence="1">
    <location>
        <begin position="81"/>
        <end position="90"/>
    </location>
</feature>
<organism evidence="2 3">
    <name type="scientific">Cyclotella cryptica</name>
    <dbReference type="NCBI Taxonomy" id="29204"/>
    <lineage>
        <taxon>Eukaryota</taxon>
        <taxon>Sar</taxon>
        <taxon>Stramenopiles</taxon>
        <taxon>Ochrophyta</taxon>
        <taxon>Bacillariophyta</taxon>
        <taxon>Coscinodiscophyceae</taxon>
        <taxon>Thalassiosirophycidae</taxon>
        <taxon>Stephanodiscales</taxon>
        <taxon>Stephanodiscaceae</taxon>
        <taxon>Cyclotella</taxon>
    </lineage>
</organism>
<feature type="region of interest" description="Disordered" evidence="1">
    <location>
        <begin position="1"/>
        <end position="34"/>
    </location>
</feature>
<dbReference type="AlphaFoldDB" id="A0ABD3QTQ4"/>
<keyword evidence="3" id="KW-1185">Reference proteome</keyword>
<reference evidence="2 3" key="1">
    <citation type="journal article" date="2020" name="G3 (Bethesda)">
        <title>Improved Reference Genome for Cyclotella cryptica CCMP332, a Model for Cell Wall Morphogenesis, Salinity Adaptation, and Lipid Production in Diatoms (Bacillariophyta).</title>
        <authorList>
            <person name="Roberts W.R."/>
            <person name="Downey K.M."/>
            <person name="Ruck E.C."/>
            <person name="Traller J.C."/>
            <person name="Alverson A.J."/>
        </authorList>
    </citation>
    <scope>NUCLEOTIDE SEQUENCE [LARGE SCALE GENOMIC DNA]</scope>
    <source>
        <strain evidence="2 3">CCMP332</strain>
    </source>
</reference>
<proteinExistence type="predicted"/>
<feature type="region of interest" description="Disordered" evidence="1">
    <location>
        <begin position="126"/>
        <end position="159"/>
    </location>
</feature>
<feature type="region of interest" description="Disordered" evidence="1">
    <location>
        <begin position="243"/>
        <end position="275"/>
    </location>
</feature>
<feature type="region of interest" description="Disordered" evidence="1">
    <location>
        <begin position="383"/>
        <end position="434"/>
    </location>
</feature>
<feature type="compositionally biased region" description="Basic and acidic residues" evidence="1">
    <location>
        <begin position="9"/>
        <end position="24"/>
    </location>
</feature>
<sequence length="593" mass="66176">MLVKSTSDLFERMDNKRKQHPAHDDVEDDRGASIANKSQRVLTLRELIPPKQFRKSNASHARSLRLADIRPEVVLPTIVNDDNEEEEETTDTQQTTTTTRKNKKKKRGNQLDWTAVIARVQSHPREAGESYFVRSTPSSPDGPVPIVDPSTSSNNNNSNAAQEHTILTYKPLHAMLKYDPPLAAVQAVLKAHPHAALDVTFEGTALKIAAESRVSSSSVLRLLLVAEMAMRKKVLIEERLAKSRAEEADRDGNDDDKKEETIDSSSVVSAPAPPIIDNETLTNNFDLVTVLPSPSSSPSRMFVGHNPIRWIAESHIPRKSAALLLKWYPVGAFQRPRDDDGLPVEEIEQDYQDEDAMYSDSPLIEIIDDFASDQDVLLQEQRENHEVDDDDDAQEEEQDESASGEDDDDDDDSSTDLNVHETIDGDDDNDDCRVDGTRRCRGHRIRGCIDHCSIVHRVPVAPAPVPPQAARFHPVHAFIRCITNPNLGLEICRPYGVWSILRAMGQRIPSEFTAKDESDGNRTAFQTLAESPAGDCRLCIEEVRDVVECLMDADYRSAHLPRKSDGRLIVHVALENGWPCRDMLSRKTSATCA</sequence>
<evidence type="ECO:0000256" key="1">
    <source>
        <dbReference type="SAM" id="MobiDB-lite"/>
    </source>
</evidence>
<name>A0ABD3QTQ4_9STRA</name>
<dbReference type="Proteomes" id="UP001516023">
    <property type="component" value="Unassembled WGS sequence"/>
</dbReference>